<gene>
    <name evidence="1" type="ORF">DICPUDRAFT_81101</name>
</gene>
<dbReference type="EMBL" id="GL871158">
    <property type="protein sequence ID" value="EGC33090.1"/>
    <property type="molecule type" value="Genomic_DNA"/>
</dbReference>
<organism evidence="1 2">
    <name type="scientific">Dictyostelium purpureum</name>
    <name type="common">Slime mold</name>
    <dbReference type="NCBI Taxonomy" id="5786"/>
    <lineage>
        <taxon>Eukaryota</taxon>
        <taxon>Amoebozoa</taxon>
        <taxon>Evosea</taxon>
        <taxon>Eumycetozoa</taxon>
        <taxon>Dictyostelia</taxon>
        <taxon>Dictyosteliales</taxon>
        <taxon>Dictyosteliaceae</taxon>
        <taxon>Dictyostelium</taxon>
    </lineage>
</organism>
<dbReference type="VEuPathDB" id="AmoebaDB:DICPUDRAFT_81101"/>
<dbReference type="AlphaFoldDB" id="F0ZSH4"/>
<keyword evidence="2" id="KW-1185">Reference proteome</keyword>
<name>F0ZSH4_DICPU</name>
<accession>F0ZSH4</accession>
<protein>
    <submittedName>
        <fullName evidence="1">Uncharacterized protein</fullName>
    </submittedName>
</protein>
<evidence type="ECO:0000313" key="2">
    <source>
        <dbReference type="Proteomes" id="UP000001064"/>
    </source>
</evidence>
<dbReference type="GeneID" id="10504723"/>
<dbReference type="InParanoid" id="F0ZSH4"/>
<dbReference type="RefSeq" id="XP_003290367.1">
    <property type="nucleotide sequence ID" value="XM_003290319.1"/>
</dbReference>
<proteinExistence type="predicted"/>
<evidence type="ECO:0000313" key="1">
    <source>
        <dbReference type="EMBL" id="EGC33090.1"/>
    </source>
</evidence>
<dbReference type="KEGG" id="dpp:DICPUDRAFT_81101"/>
<dbReference type="Proteomes" id="UP000001064">
    <property type="component" value="Unassembled WGS sequence"/>
</dbReference>
<dbReference type="PANTHER" id="PTHR32423">
    <property type="entry name" value="SAP DOMAIN-CONTAINING PROTEIN-RELATED"/>
    <property type="match status" value="1"/>
</dbReference>
<reference evidence="2" key="1">
    <citation type="journal article" date="2011" name="Genome Biol.">
        <title>Comparative genomics of the social amoebae Dictyostelium discoideum and Dictyostelium purpureum.</title>
        <authorList>
            <consortium name="US DOE Joint Genome Institute (JGI-PGF)"/>
            <person name="Sucgang R."/>
            <person name="Kuo A."/>
            <person name="Tian X."/>
            <person name="Salerno W."/>
            <person name="Parikh A."/>
            <person name="Feasley C.L."/>
            <person name="Dalin E."/>
            <person name="Tu H."/>
            <person name="Huang E."/>
            <person name="Barry K."/>
            <person name="Lindquist E."/>
            <person name="Shapiro H."/>
            <person name="Bruce D."/>
            <person name="Schmutz J."/>
            <person name="Salamov A."/>
            <person name="Fey P."/>
            <person name="Gaudet P."/>
            <person name="Anjard C."/>
            <person name="Babu M.M."/>
            <person name="Basu S."/>
            <person name="Bushmanova Y."/>
            <person name="van der Wel H."/>
            <person name="Katoh-Kurasawa M."/>
            <person name="Dinh C."/>
            <person name="Coutinho P.M."/>
            <person name="Saito T."/>
            <person name="Elias M."/>
            <person name="Schaap P."/>
            <person name="Kay R.R."/>
            <person name="Henrissat B."/>
            <person name="Eichinger L."/>
            <person name="Rivero F."/>
            <person name="Putnam N.H."/>
            <person name="West C.M."/>
            <person name="Loomis W.F."/>
            <person name="Chisholm R.L."/>
            <person name="Shaulsky G."/>
            <person name="Strassmann J.E."/>
            <person name="Queller D.C."/>
            <person name="Kuspa A."/>
            <person name="Grigoriev I.V."/>
        </authorList>
    </citation>
    <scope>NUCLEOTIDE SEQUENCE [LARGE SCALE GENOMIC DNA]</scope>
    <source>
        <strain evidence="2">QSDP1</strain>
    </source>
</reference>
<dbReference type="PANTHER" id="PTHR32423:SF65">
    <property type="entry name" value="F-BOX DOMAIN-CONTAINING PROTEIN"/>
    <property type="match status" value="1"/>
</dbReference>
<sequence>MLFSNIIYNSIIRKLIFFLYKRKFKLLPIEYVNESYEYFRNLHCETIKYCLVSKYWKQLVSKHLTNVLDFKNGSVLLSFIGEDKWKLIKEHSSLFFYDSIQSYNEDEGYRLKFRYRKMLINSYGDSFESFLNSSQKFQRAVYFNIILKIDMLTNQTKSKPLVPKKVKRLVVSGFDTSNEDQKNKALEIINSIQPNQLFLFFTNEYNQHFIPSLDLSKYFLIPSLKKFNTNMNYLEPIHLLSLDNRTTKLKTLHLRMKFNEMIKLLNGQQEYANSFTYPDHIQHDWSLMIKKLIENNTIINLILNSFSNNYPSNDEPLSPLDQDFKTSYLTEGFKSLFSNPKCTIKTLQLVSINFIDQLFLDGLALNTSISTLIIFNDIDYISIINHILPKNKTIRNLIFVDVKNDKFFIFLQILNNIINNNNNNNNNSNTLELYSISFGVESGIDENTLEKVINEIKLCQYPIKEWNIYINKNIPNPQILLENNTIINLKHHLK</sequence>